<keyword evidence="13" id="KW-0325">Glycoprotein</keyword>
<evidence type="ECO:0000256" key="9">
    <source>
        <dbReference type="ARBA" id="ARBA00022729"/>
    </source>
</evidence>
<keyword evidence="12" id="KW-0865">Zymogen</keyword>
<dbReference type="EC" id="3.4.23.20" evidence="6"/>
<evidence type="ECO:0000256" key="13">
    <source>
        <dbReference type="ARBA" id="ARBA00023180"/>
    </source>
</evidence>
<dbReference type="PRINTS" id="PR00792">
    <property type="entry name" value="PEPSIN"/>
</dbReference>
<evidence type="ECO:0000256" key="5">
    <source>
        <dbReference type="ARBA" id="ARBA00011245"/>
    </source>
</evidence>
<dbReference type="InterPro" id="IPR001969">
    <property type="entry name" value="Aspartic_peptidase_AS"/>
</dbReference>
<dbReference type="EMBL" id="CP060774">
    <property type="protein sequence ID" value="QQK40532.1"/>
    <property type="molecule type" value="Genomic_DNA"/>
</dbReference>
<proteinExistence type="inferred from homology"/>
<dbReference type="RefSeq" id="XP_014532245.1">
    <property type="nucleotide sequence ID" value="XM_014676759.1"/>
</dbReference>
<dbReference type="Proteomes" id="UP000595662">
    <property type="component" value="Chromosome 1"/>
</dbReference>
<comment type="subunit">
    <text evidence="5">Monomer.</text>
</comment>
<keyword evidence="9" id="KW-0732">Signal</keyword>
<evidence type="ECO:0000256" key="12">
    <source>
        <dbReference type="ARBA" id="ARBA00023145"/>
    </source>
</evidence>
<dbReference type="GO" id="GO:0006508">
    <property type="term" value="P:proteolysis"/>
    <property type="evidence" value="ECO:0007669"/>
    <property type="project" value="UniProtKB-KW"/>
</dbReference>
<comment type="catalytic activity">
    <reaction evidence="1">
        <text>Hydrolysis of proteins with broad specificity similar to that of pepsin A, preferring hydrophobic residues at P1 and P1', but also cleaving 20-Gly-|-Glu-21 in the B chain of insulin. Clots milk, and activates trypsinogen.</text>
        <dbReference type="EC" id="3.4.23.20"/>
    </reaction>
</comment>
<dbReference type="GO" id="GO:0004190">
    <property type="term" value="F:aspartic-type endopeptidase activity"/>
    <property type="evidence" value="ECO:0007669"/>
    <property type="project" value="UniProtKB-KW"/>
</dbReference>
<dbReference type="InterPro" id="IPR033121">
    <property type="entry name" value="PEPTIDASE_A1"/>
</dbReference>
<sequence>MPVAPPKHLQCRSFKVERVKRSDHIAHGPALLRKAYRKFGIDTTALNGVDVSDFQPFETKHTASVKIEKEDVADSEQIGAVDTTSVDGDVEFVSPVNIGGQILDMNFDSGSADMWVLSSRLPKPLRNSRTVYEPSNSSTFEELVNSTFKIRYGDSSYANGGVGKDVVSIGGVKVIGQSFGLPTDVSQTFADDIKSDGLVGLGFSSINTVTPERQNTFFDNVAPNLDEPVFTVRLLSNGVGEYEFGTVDPQKYQGVLANVSVDSSNGFWQFDSAQYAVGGGPLHPITQAPQAIADTGTSLMMVSPEVADAYYKQVDGGLYASNANGYIFPCTSSLPTLSIAIGSGYLVTIPGSFMKWSEVGTNTTTGETVCYGGLQSSGSSTMAIYGDVFLKALFVVFDQRGPSLGFAAPA</sequence>
<evidence type="ECO:0000256" key="4">
    <source>
        <dbReference type="ARBA" id="ARBA00007447"/>
    </source>
</evidence>
<dbReference type="PANTHER" id="PTHR47966:SF23">
    <property type="entry name" value="ASPARTIC ENDOPEPTIDASE, PUTATIVE (AFU_ORTHOLOGUE AFUA_2G15950)-RELATED"/>
    <property type="match status" value="1"/>
</dbReference>
<dbReference type="PROSITE" id="PS00141">
    <property type="entry name" value="ASP_PROTEASE"/>
    <property type="match status" value="1"/>
</dbReference>
<evidence type="ECO:0000256" key="7">
    <source>
        <dbReference type="ARBA" id="ARBA00022525"/>
    </source>
</evidence>
<dbReference type="PROSITE" id="PS51767">
    <property type="entry name" value="PEPTIDASE_A1"/>
    <property type="match status" value="1"/>
</dbReference>
<evidence type="ECO:0000256" key="1">
    <source>
        <dbReference type="ARBA" id="ARBA00000043"/>
    </source>
</evidence>
<comment type="similarity">
    <text evidence="4 15">Belongs to the peptidase A1 family.</text>
</comment>
<dbReference type="InterPro" id="IPR001461">
    <property type="entry name" value="Aspartic_peptidase_A1"/>
</dbReference>
<feature type="domain" description="Peptidase A1" evidence="16">
    <location>
        <begin position="92"/>
        <end position="407"/>
    </location>
</feature>
<evidence type="ECO:0000256" key="6">
    <source>
        <dbReference type="ARBA" id="ARBA00013206"/>
    </source>
</evidence>
<evidence type="ECO:0000259" key="16">
    <source>
        <dbReference type="PROSITE" id="PS51767"/>
    </source>
</evidence>
<dbReference type="SUPFAM" id="SSF50630">
    <property type="entry name" value="Acid proteases"/>
    <property type="match status" value="1"/>
</dbReference>
<evidence type="ECO:0000256" key="14">
    <source>
        <dbReference type="PIRSR" id="PIRSR601461-1"/>
    </source>
</evidence>
<reference evidence="17 18" key="1">
    <citation type="submission" date="2020-08" db="EMBL/GenBank/DDBJ databases">
        <title>The completed genome sequence of the pathogenic ascomycete fungus Penicillium digitatum.</title>
        <authorList>
            <person name="Wang M."/>
        </authorList>
    </citation>
    <scope>NUCLEOTIDE SEQUENCE [LARGE SCALE GENOMIC DNA]</scope>
    <source>
        <strain evidence="17 18">PdW03</strain>
    </source>
</reference>
<dbReference type="FunFam" id="2.40.70.10:FF:000026">
    <property type="entry name" value="Endothiapepsin"/>
    <property type="match status" value="1"/>
</dbReference>
<organism evidence="17 18">
    <name type="scientific">Penicillium digitatum</name>
    <name type="common">Green mold</name>
    <dbReference type="NCBI Taxonomy" id="36651"/>
    <lineage>
        <taxon>Eukaryota</taxon>
        <taxon>Fungi</taxon>
        <taxon>Dikarya</taxon>
        <taxon>Ascomycota</taxon>
        <taxon>Pezizomycotina</taxon>
        <taxon>Eurotiomycetes</taxon>
        <taxon>Eurotiomycetidae</taxon>
        <taxon>Eurotiales</taxon>
        <taxon>Aspergillaceae</taxon>
        <taxon>Penicillium</taxon>
    </lineage>
</organism>
<name>A0A7T6XG72_PENDI</name>
<evidence type="ECO:0000313" key="18">
    <source>
        <dbReference type="Proteomes" id="UP000595662"/>
    </source>
</evidence>
<evidence type="ECO:0000256" key="3">
    <source>
        <dbReference type="ARBA" id="ARBA00004613"/>
    </source>
</evidence>
<keyword evidence="11 15" id="KW-0378">Hydrolase</keyword>
<evidence type="ECO:0000313" key="17">
    <source>
        <dbReference type="EMBL" id="QQK40532.1"/>
    </source>
</evidence>
<evidence type="ECO:0000256" key="8">
    <source>
        <dbReference type="ARBA" id="ARBA00022670"/>
    </source>
</evidence>
<gene>
    <name evidence="17" type="ORF">Pdw03_3386</name>
</gene>
<evidence type="ECO:0000256" key="10">
    <source>
        <dbReference type="ARBA" id="ARBA00022750"/>
    </source>
</evidence>
<dbReference type="GeneID" id="26236404"/>
<dbReference type="InterPro" id="IPR034163">
    <property type="entry name" value="Aspergillopepsin-like_cat_dom"/>
</dbReference>
<dbReference type="InterPro" id="IPR021109">
    <property type="entry name" value="Peptidase_aspartic_dom_sf"/>
</dbReference>
<dbReference type="PANTHER" id="PTHR47966">
    <property type="entry name" value="BETA-SITE APP-CLEAVING ENZYME, ISOFORM A-RELATED"/>
    <property type="match status" value="1"/>
</dbReference>
<dbReference type="Gene3D" id="2.40.70.10">
    <property type="entry name" value="Acid Proteases"/>
    <property type="match status" value="2"/>
</dbReference>
<dbReference type="Pfam" id="PF00026">
    <property type="entry name" value="Asp"/>
    <property type="match status" value="1"/>
</dbReference>
<dbReference type="GO" id="GO:0005576">
    <property type="term" value="C:extracellular region"/>
    <property type="evidence" value="ECO:0007669"/>
    <property type="project" value="UniProtKB-SubCell"/>
</dbReference>
<dbReference type="KEGG" id="pdp:PDIP_80880"/>
<protein>
    <recommendedName>
        <fullName evidence="6">penicillopepsin</fullName>
        <ecNumber evidence="6">3.4.23.20</ecNumber>
    </recommendedName>
</protein>
<evidence type="ECO:0000256" key="15">
    <source>
        <dbReference type="RuleBase" id="RU000454"/>
    </source>
</evidence>
<dbReference type="VEuPathDB" id="FungiDB:PDIP_80880"/>
<keyword evidence="10 15" id="KW-0064">Aspartyl protease</keyword>
<keyword evidence="8 15" id="KW-0645">Protease</keyword>
<dbReference type="OMA" id="NGVGEYE"/>
<evidence type="ECO:0000256" key="2">
    <source>
        <dbReference type="ARBA" id="ARBA00002983"/>
    </source>
</evidence>
<evidence type="ECO:0000256" key="11">
    <source>
        <dbReference type="ARBA" id="ARBA00022801"/>
    </source>
</evidence>
<comment type="subcellular location">
    <subcellularLocation>
        <location evidence="3">Secreted</location>
    </subcellularLocation>
</comment>
<dbReference type="AlphaFoldDB" id="A0A7T6XG72"/>
<keyword evidence="7" id="KW-0964">Secreted</keyword>
<accession>A0A7T6XG72</accession>
<comment type="function">
    <text evidence="2">Secreted aspartic endopeptidase that allows assimilation of proteinaceous substrates. The scissile peptide bond is attacked by a nucleophilic water molecule activated by two aspartic residues in the active site. Shows a broad primary substrate specificity. Favors hydrophobic residues at the P1 and P1' positions, but can also activate trypsinogen and hydrolyze the B chain of insulin between positions 'Gly-20' and 'Glu-21'.</text>
</comment>
<feature type="active site" evidence="14">
    <location>
        <position position="108"/>
    </location>
</feature>
<feature type="active site" evidence="14">
    <location>
        <position position="294"/>
    </location>
</feature>
<dbReference type="CDD" id="cd06097">
    <property type="entry name" value="Aspergillopepsin_like"/>
    <property type="match status" value="1"/>
</dbReference>